<sequence length="179" mass="20150">MNLKYLLVAGLMLSGSMVTTSAMATDEAVENPITEDGIVKIEWQDPKSFRDVKSSGDIQSRFEARTFKELTKNLNKEAARVLKPNQKLEMVVTDLDLAGDVRPSFGATTNDLRVVKDLYPPRITFSYKITEGEQVIIAGDEKLTDLNFMYSINKTNSRPNRYENALLKSWLKDTVAPKI</sequence>
<evidence type="ECO:0000313" key="2">
    <source>
        <dbReference type="EMBL" id="ACJ27368.1"/>
    </source>
</evidence>
<evidence type="ECO:0000256" key="1">
    <source>
        <dbReference type="SAM" id="SignalP"/>
    </source>
</evidence>
<dbReference type="RefSeq" id="WP_020910749.1">
    <property type="nucleotide sequence ID" value="NC_011566.1"/>
</dbReference>
<feature type="signal peptide" evidence="1">
    <location>
        <begin position="1"/>
        <end position="24"/>
    </location>
</feature>
<dbReference type="eggNOG" id="ENOG50331S4">
    <property type="taxonomic scope" value="Bacteria"/>
</dbReference>
<evidence type="ECO:0000313" key="3">
    <source>
        <dbReference type="Proteomes" id="UP000000753"/>
    </source>
</evidence>
<keyword evidence="1" id="KW-0732">Signal</keyword>
<dbReference type="HOGENOM" id="CLU_100616_1_0_6"/>
<evidence type="ECO:0008006" key="4">
    <source>
        <dbReference type="Google" id="ProtNLM"/>
    </source>
</evidence>
<dbReference type="Proteomes" id="UP000000753">
    <property type="component" value="Chromosome"/>
</dbReference>
<dbReference type="Pfam" id="PF11454">
    <property type="entry name" value="DUF3016"/>
    <property type="match status" value="1"/>
</dbReference>
<dbReference type="InterPro" id="IPR021557">
    <property type="entry name" value="DUF3016"/>
</dbReference>
<name>B8CI92_SHEPW</name>
<dbReference type="EMBL" id="CP000472">
    <property type="protein sequence ID" value="ACJ27368.1"/>
    <property type="molecule type" value="Genomic_DNA"/>
</dbReference>
<feature type="chain" id="PRO_5002869543" description="DUF3016 domain-containing protein" evidence="1">
    <location>
        <begin position="25"/>
        <end position="179"/>
    </location>
</feature>
<organism evidence="2 3">
    <name type="scientific">Shewanella piezotolerans (strain WP3 / JCM 13877)</name>
    <dbReference type="NCBI Taxonomy" id="225849"/>
    <lineage>
        <taxon>Bacteria</taxon>
        <taxon>Pseudomonadati</taxon>
        <taxon>Pseudomonadota</taxon>
        <taxon>Gammaproteobacteria</taxon>
        <taxon>Alteromonadales</taxon>
        <taxon>Shewanellaceae</taxon>
        <taxon>Shewanella</taxon>
    </lineage>
</organism>
<dbReference type="OrthoDB" id="195620at2"/>
<gene>
    <name evidence="2" type="ordered locus">swp_0542</name>
</gene>
<dbReference type="AlphaFoldDB" id="B8CI92"/>
<proteinExistence type="predicted"/>
<dbReference type="KEGG" id="swp:swp_0542"/>
<protein>
    <recommendedName>
        <fullName evidence="4">DUF3016 domain-containing protein</fullName>
    </recommendedName>
</protein>
<reference evidence="2 3" key="1">
    <citation type="journal article" date="2008" name="PLoS ONE">
        <title>Environmental adaptation: genomic analysis of the piezotolerant and psychrotolerant deep-sea iron reducing bacterium Shewanella piezotolerans WP3.</title>
        <authorList>
            <person name="Wang F."/>
            <person name="Wang J."/>
            <person name="Jian H."/>
            <person name="Zhang B."/>
            <person name="Li S."/>
            <person name="Wang F."/>
            <person name="Zeng X."/>
            <person name="Gao L."/>
            <person name="Bartlett D.H."/>
            <person name="Yu J."/>
            <person name="Hu S."/>
            <person name="Xiao X."/>
        </authorList>
    </citation>
    <scope>NUCLEOTIDE SEQUENCE [LARGE SCALE GENOMIC DNA]</scope>
    <source>
        <strain evidence="3">WP3 / JCM 13877</strain>
    </source>
</reference>
<accession>B8CI92</accession>
<dbReference type="STRING" id="225849.swp_0542"/>
<keyword evidence="3" id="KW-1185">Reference proteome</keyword>